<dbReference type="InterPro" id="IPR016153">
    <property type="entry name" value="Heat_shock_Hsp33_N"/>
</dbReference>
<evidence type="ECO:0000313" key="7">
    <source>
        <dbReference type="EMBL" id="AFS77919.1"/>
    </source>
</evidence>
<reference evidence="7 8" key="1">
    <citation type="journal article" date="2012" name="PLoS ONE">
        <title>The purine-utilizing bacterium Clostridium acidurici 9a: a genome-guided metabolic reconsideration.</title>
        <authorList>
            <person name="Hartwich K."/>
            <person name="Poehlein A."/>
            <person name="Daniel R."/>
        </authorList>
    </citation>
    <scope>NUCLEOTIDE SEQUENCE [LARGE SCALE GENOMIC DNA]</scope>
    <source>
        <strain evidence="8">ATCC 7906 / DSM 604 / BCRC 14475 / CIP 104303 / KCTC 5404 / NCIMB 10678 / 9a</strain>
    </source>
</reference>
<dbReference type="GO" id="GO:0051082">
    <property type="term" value="F:unfolded protein binding"/>
    <property type="evidence" value="ECO:0007669"/>
    <property type="project" value="UniProtKB-UniRule"/>
</dbReference>
<dbReference type="Pfam" id="PF01430">
    <property type="entry name" value="HSP33"/>
    <property type="match status" value="1"/>
</dbReference>
<keyword evidence="8" id="KW-1185">Reference proteome</keyword>
<sequence>MKDYIVRAMDKGGNIRVFVASTTNLVEEARQTHNTAPTATAALGRTLTAASLMGNTLKNDSDTISLQIMGSALIKNVLAVSNNKGEVKGYISNPNANPPLKRKGKLDVGAAIGEGKLIVIRDLGLREPYIGQSDLVSGEIAEDLTNYFVYSEQQPSAVALGVLVDVDLSVRAAGGYIIQILPNADEEIISKLEQRLSNVEPVSTLIDKKYSPEDILEYICDGIEMKITETKDLKLVCDCSTDRIEKVLISMGERELTDIIEEDGEAEVVCHFCNHKYKFNKEELIKILEQAKI</sequence>
<dbReference type="GO" id="GO:0042026">
    <property type="term" value="P:protein refolding"/>
    <property type="evidence" value="ECO:0007669"/>
    <property type="project" value="TreeGrafter"/>
</dbReference>
<dbReference type="InterPro" id="IPR016154">
    <property type="entry name" value="Heat_shock_Hsp33_C"/>
</dbReference>
<dbReference type="PIRSF" id="PIRSF005261">
    <property type="entry name" value="Heat_shock_Hsp33"/>
    <property type="match status" value="1"/>
</dbReference>
<evidence type="ECO:0000256" key="4">
    <source>
        <dbReference type="ARBA" id="ARBA00023186"/>
    </source>
</evidence>
<comment type="function">
    <text evidence="6">Redox regulated molecular chaperone. Protects both thermally unfolding and oxidatively damaged proteins from irreversible aggregation. Plays an important role in the bacterial defense system toward oxidative stress.</text>
</comment>
<organism evidence="7 8">
    <name type="scientific">Gottschalkia acidurici (strain ATCC 7906 / DSM 604 / BCRC 14475 / CIP 104303 / KCTC 5404 / NCIMB 10678 / 9a)</name>
    <name type="common">Clostridium acidurici</name>
    <dbReference type="NCBI Taxonomy" id="1128398"/>
    <lineage>
        <taxon>Bacteria</taxon>
        <taxon>Bacillati</taxon>
        <taxon>Bacillota</taxon>
        <taxon>Tissierellia</taxon>
        <taxon>Tissierellales</taxon>
        <taxon>Gottschalkiaceae</taxon>
        <taxon>Gottschalkia</taxon>
    </lineage>
</organism>
<keyword evidence="2 6" id="KW-0862">Zinc</keyword>
<keyword evidence="1 6" id="KW-0963">Cytoplasm</keyword>
<keyword evidence="5 6" id="KW-0676">Redox-active center</keyword>
<feature type="disulfide bond" description="Redox-active" evidence="6">
    <location>
        <begin position="270"/>
        <end position="273"/>
    </location>
</feature>
<dbReference type="CDD" id="cd00498">
    <property type="entry name" value="Hsp33"/>
    <property type="match status" value="1"/>
</dbReference>
<accession>K0AXN0</accession>
<evidence type="ECO:0000256" key="3">
    <source>
        <dbReference type="ARBA" id="ARBA00023157"/>
    </source>
</evidence>
<dbReference type="RefSeq" id="WP_014967056.1">
    <property type="nucleotide sequence ID" value="NC_018664.1"/>
</dbReference>
<dbReference type="Gene3D" id="3.55.30.10">
    <property type="entry name" value="Hsp33 domain"/>
    <property type="match status" value="1"/>
</dbReference>
<dbReference type="GO" id="GO:0005737">
    <property type="term" value="C:cytoplasm"/>
    <property type="evidence" value="ECO:0007669"/>
    <property type="project" value="UniProtKB-SubCell"/>
</dbReference>
<feature type="disulfide bond" description="Redox-active" evidence="6">
    <location>
        <begin position="237"/>
        <end position="239"/>
    </location>
</feature>
<dbReference type="PATRIC" id="fig|1128398.3.peg.901"/>
<evidence type="ECO:0000256" key="2">
    <source>
        <dbReference type="ARBA" id="ARBA00022833"/>
    </source>
</evidence>
<dbReference type="STRING" id="1128398.Curi_c08460"/>
<comment type="PTM">
    <text evidence="6">Under oxidizing conditions two disulfide bonds are formed involving the reactive cysteines. Under reducing conditions zinc is bound to the reactive cysteines and the protein is inactive.</text>
</comment>
<dbReference type="InterPro" id="IPR000397">
    <property type="entry name" value="Heat_shock_Hsp33"/>
</dbReference>
<comment type="similarity">
    <text evidence="6">Belongs to the HSP33 family.</text>
</comment>
<dbReference type="PANTHER" id="PTHR30111">
    <property type="entry name" value="33 KDA CHAPERONIN"/>
    <property type="match status" value="1"/>
</dbReference>
<comment type="subcellular location">
    <subcellularLocation>
        <location evidence="6">Cytoplasm</location>
    </subcellularLocation>
</comment>
<dbReference type="eggNOG" id="COG1281">
    <property type="taxonomic scope" value="Bacteria"/>
</dbReference>
<dbReference type="SUPFAM" id="SSF64397">
    <property type="entry name" value="Hsp33 domain"/>
    <property type="match status" value="1"/>
</dbReference>
<name>K0AXN0_GOTA9</name>
<dbReference type="AlphaFoldDB" id="K0AXN0"/>
<proteinExistence type="inferred from homology"/>
<keyword evidence="4 6" id="KW-0143">Chaperone</keyword>
<dbReference type="Gene3D" id="3.90.1280.10">
    <property type="entry name" value="HSP33 redox switch-like"/>
    <property type="match status" value="1"/>
</dbReference>
<evidence type="ECO:0000313" key="8">
    <source>
        <dbReference type="Proteomes" id="UP000006094"/>
    </source>
</evidence>
<dbReference type="PANTHER" id="PTHR30111:SF1">
    <property type="entry name" value="33 KDA CHAPERONIN"/>
    <property type="match status" value="1"/>
</dbReference>
<gene>
    <name evidence="6 7" type="primary">hslO</name>
    <name evidence="7" type="ordered locus">Curi_c08460</name>
</gene>
<dbReference type="HOGENOM" id="CLU_054493_1_0_9"/>
<dbReference type="EMBL" id="CP003326">
    <property type="protein sequence ID" value="AFS77919.1"/>
    <property type="molecule type" value="Genomic_DNA"/>
</dbReference>
<dbReference type="HAMAP" id="MF_00117">
    <property type="entry name" value="HslO"/>
    <property type="match status" value="1"/>
</dbReference>
<keyword evidence="3 6" id="KW-1015">Disulfide bond</keyword>
<dbReference type="OrthoDB" id="9776534at2"/>
<evidence type="ECO:0000256" key="1">
    <source>
        <dbReference type="ARBA" id="ARBA00022490"/>
    </source>
</evidence>
<dbReference type="GO" id="GO:0044183">
    <property type="term" value="F:protein folding chaperone"/>
    <property type="evidence" value="ECO:0007669"/>
    <property type="project" value="TreeGrafter"/>
</dbReference>
<dbReference type="NCBIfam" id="NF001033">
    <property type="entry name" value="PRK00114.1"/>
    <property type="match status" value="1"/>
</dbReference>
<dbReference type="KEGG" id="cad:Curi_c08460"/>
<evidence type="ECO:0000256" key="6">
    <source>
        <dbReference type="HAMAP-Rule" id="MF_00117"/>
    </source>
</evidence>
<protein>
    <recommendedName>
        <fullName evidence="6">33 kDa chaperonin</fullName>
    </recommendedName>
    <alternativeName>
        <fullName evidence="6">Heat shock protein 33 homolog</fullName>
        <shortName evidence="6">HSP33</shortName>
    </alternativeName>
</protein>
<dbReference type="SUPFAM" id="SSF118352">
    <property type="entry name" value="HSP33 redox switch-like"/>
    <property type="match status" value="1"/>
</dbReference>
<dbReference type="Proteomes" id="UP000006094">
    <property type="component" value="Chromosome"/>
</dbReference>
<evidence type="ECO:0000256" key="5">
    <source>
        <dbReference type="ARBA" id="ARBA00023284"/>
    </source>
</evidence>